<keyword evidence="1" id="KW-0175">Coiled coil</keyword>
<dbReference type="GeneID" id="20085963"/>
<dbReference type="OrthoDB" id="79775at2759"/>
<evidence type="ECO:0000256" key="1">
    <source>
        <dbReference type="SAM" id="Coils"/>
    </source>
</evidence>
<feature type="region of interest" description="Disordered" evidence="2">
    <location>
        <begin position="220"/>
        <end position="239"/>
    </location>
</feature>
<dbReference type="VEuPathDB" id="FungiDB:H310_08913"/>
<gene>
    <name evidence="3" type="ORF">H310_08913</name>
</gene>
<proteinExistence type="predicted"/>
<reference evidence="3" key="1">
    <citation type="submission" date="2013-12" db="EMBL/GenBank/DDBJ databases">
        <title>The Genome Sequence of Aphanomyces invadans NJM9701.</title>
        <authorList>
            <consortium name="The Broad Institute Genomics Platform"/>
            <person name="Russ C."/>
            <person name="Tyler B."/>
            <person name="van West P."/>
            <person name="Dieguez-Uribeondo J."/>
            <person name="Young S.K."/>
            <person name="Zeng Q."/>
            <person name="Gargeya S."/>
            <person name="Fitzgerald M."/>
            <person name="Abouelleil A."/>
            <person name="Alvarado L."/>
            <person name="Chapman S.B."/>
            <person name="Gainer-Dewar J."/>
            <person name="Goldberg J."/>
            <person name="Griggs A."/>
            <person name="Gujja S."/>
            <person name="Hansen M."/>
            <person name="Howarth C."/>
            <person name="Imamovic A."/>
            <person name="Ireland A."/>
            <person name="Larimer J."/>
            <person name="McCowan C."/>
            <person name="Murphy C."/>
            <person name="Pearson M."/>
            <person name="Poon T.W."/>
            <person name="Priest M."/>
            <person name="Roberts A."/>
            <person name="Saif S."/>
            <person name="Shea T."/>
            <person name="Sykes S."/>
            <person name="Wortman J."/>
            <person name="Nusbaum C."/>
            <person name="Birren B."/>
        </authorList>
    </citation>
    <scope>NUCLEOTIDE SEQUENCE [LARGE SCALE GENOMIC DNA]</scope>
    <source>
        <strain evidence="3">NJM9701</strain>
    </source>
</reference>
<name>A0A024TVJ0_9STRA</name>
<dbReference type="AlphaFoldDB" id="A0A024TVJ0"/>
<sequence length="466" mass="52092">MSVDAHIADGIAVELEPDDREDGKKEMTIAFNEEHQTTNNLAKIYVARSTHSTQFERKAAEIEEEAALREAELKAEEEASLAAFRAALELKRQKAREAQLAHEETVVRAVCAASLLEFTERERIEAQMSLDEKKRLEDEAAQLENIAALTTAAKRSKTIAVQSVLDLKAKAYQAKLQAQKAIQEYEMKERERQEKLAALSDLESQRELELQLGAMKQRQEAATLKRQESERRALEAKERAQSLRQSALDAAKHMRETTKLGISAILESEEKVREAHYASELQTVQGAKEEARRRREESERRATEAAQRAAALREKAVNAAKDLRSISKRGIEAVLEKEELLRHQQFQSQMSAVQSEREEATRRREECEQRAIAAAERAKTMASQISLSTPQSTLTLATTDTTEHTSLSPAIDIAARATLDDTIIPENIESPTARKDAPAAEVVAPSLAPLPAGRAKKERKKKCVIM</sequence>
<dbReference type="eggNOG" id="ENOG502RZSV">
    <property type="taxonomic scope" value="Eukaryota"/>
</dbReference>
<dbReference type="RefSeq" id="XP_008873060.1">
    <property type="nucleotide sequence ID" value="XM_008874838.1"/>
</dbReference>
<evidence type="ECO:0000256" key="2">
    <source>
        <dbReference type="SAM" id="MobiDB-lite"/>
    </source>
</evidence>
<feature type="coiled-coil region" evidence="1">
    <location>
        <begin position="343"/>
        <end position="377"/>
    </location>
</feature>
<organism evidence="3">
    <name type="scientific">Aphanomyces invadans</name>
    <dbReference type="NCBI Taxonomy" id="157072"/>
    <lineage>
        <taxon>Eukaryota</taxon>
        <taxon>Sar</taxon>
        <taxon>Stramenopiles</taxon>
        <taxon>Oomycota</taxon>
        <taxon>Saprolegniomycetes</taxon>
        <taxon>Saprolegniales</taxon>
        <taxon>Verrucalvaceae</taxon>
        <taxon>Aphanomyces</taxon>
    </lineage>
</organism>
<feature type="coiled-coil region" evidence="1">
    <location>
        <begin position="116"/>
        <end position="153"/>
    </location>
</feature>
<accession>A0A024TVJ0</accession>
<feature type="coiled-coil region" evidence="1">
    <location>
        <begin position="281"/>
        <end position="315"/>
    </location>
</feature>
<dbReference type="EMBL" id="KI913970">
    <property type="protein sequence ID" value="ETV98185.1"/>
    <property type="molecule type" value="Genomic_DNA"/>
</dbReference>
<protein>
    <submittedName>
        <fullName evidence="3">Uncharacterized protein</fullName>
    </submittedName>
</protein>
<evidence type="ECO:0000313" key="3">
    <source>
        <dbReference type="EMBL" id="ETV98185.1"/>
    </source>
</evidence>